<evidence type="ECO:0000256" key="4">
    <source>
        <dbReference type="ARBA" id="ARBA00023002"/>
    </source>
</evidence>
<keyword evidence="5 7" id="KW-0408">Iron</keyword>
<comment type="cofactor">
    <cofactor evidence="1 7">
        <name>heme</name>
        <dbReference type="ChEBI" id="CHEBI:30413"/>
    </cofactor>
</comment>
<organism evidence="11 13">
    <name type="scientific">Bursaphelenchus xylophilus</name>
    <name type="common">Pinewood nematode worm</name>
    <name type="synonym">Aphelenchoides xylophilus</name>
    <dbReference type="NCBI Taxonomy" id="6326"/>
    <lineage>
        <taxon>Eukaryota</taxon>
        <taxon>Metazoa</taxon>
        <taxon>Ecdysozoa</taxon>
        <taxon>Nematoda</taxon>
        <taxon>Chromadorea</taxon>
        <taxon>Rhabditida</taxon>
        <taxon>Tylenchina</taxon>
        <taxon>Tylenchomorpha</taxon>
        <taxon>Aphelenchoidea</taxon>
        <taxon>Aphelenchoididae</taxon>
        <taxon>Bursaphelenchus</taxon>
    </lineage>
</organism>
<dbReference type="InterPro" id="IPR001128">
    <property type="entry name" value="Cyt_P450"/>
</dbReference>
<evidence type="ECO:0000313" key="13">
    <source>
        <dbReference type="WBParaSite" id="BXY_0111600.1"/>
    </source>
</evidence>
<dbReference type="Proteomes" id="UP000582659">
    <property type="component" value="Unassembled WGS sequence"/>
</dbReference>
<feature type="binding site" description="axial binding residue" evidence="7">
    <location>
        <position position="447"/>
    </location>
    <ligand>
        <name>heme</name>
        <dbReference type="ChEBI" id="CHEBI:30413"/>
    </ligand>
    <ligandPart>
        <name>Fe</name>
        <dbReference type="ChEBI" id="CHEBI:18248"/>
    </ligandPart>
</feature>
<evidence type="ECO:0000313" key="10">
    <source>
        <dbReference type="EMBL" id="CAD5235203.1"/>
    </source>
</evidence>
<evidence type="ECO:0000256" key="5">
    <source>
        <dbReference type="ARBA" id="ARBA00023004"/>
    </source>
</evidence>
<dbReference type="AlphaFoldDB" id="A0A1I7RK83"/>
<keyword evidence="6 8" id="KW-0503">Monooxygenase</keyword>
<dbReference type="InterPro" id="IPR017972">
    <property type="entry name" value="Cyt_P450_CS"/>
</dbReference>
<keyword evidence="7 8" id="KW-0349">Heme</keyword>
<dbReference type="FunFam" id="1.10.630.10:FF:000036">
    <property type="entry name" value="CYtochrome P450 family"/>
    <property type="match status" value="1"/>
</dbReference>
<name>A0A1I7RK83_BURXY</name>
<dbReference type="GO" id="GO:0006805">
    <property type="term" value="P:xenobiotic metabolic process"/>
    <property type="evidence" value="ECO:0007669"/>
    <property type="project" value="TreeGrafter"/>
</dbReference>
<dbReference type="SUPFAM" id="SSF48264">
    <property type="entry name" value="Cytochrome P450"/>
    <property type="match status" value="1"/>
</dbReference>
<dbReference type="Gene3D" id="1.10.630.10">
    <property type="entry name" value="Cytochrome P450"/>
    <property type="match status" value="1"/>
</dbReference>
<dbReference type="InterPro" id="IPR002401">
    <property type="entry name" value="Cyt_P450_E_grp-I"/>
</dbReference>
<evidence type="ECO:0000256" key="8">
    <source>
        <dbReference type="RuleBase" id="RU000461"/>
    </source>
</evidence>
<dbReference type="GO" id="GO:0005506">
    <property type="term" value="F:iron ion binding"/>
    <property type="evidence" value="ECO:0007669"/>
    <property type="project" value="InterPro"/>
</dbReference>
<protein>
    <submittedName>
        <fullName evidence="10">(pine wood nematode) hypothetical protein</fullName>
    </submittedName>
    <submittedName>
        <fullName evidence="9 13">Cytochrome P450-33C1</fullName>
    </submittedName>
</protein>
<dbReference type="Proteomes" id="UP000095284">
    <property type="component" value="Unplaced"/>
</dbReference>
<dbReference type="PROSITE" id="PS00086">
    <property type="entry name" value="CYTOCHROME_P450"/>
    <property type="match status" value="1"/>
</dbReference>
<dbReference type="Pfam" id="PF00067">
    <property type="entry name" value="p450"/>
    <property type="match status" value="1"/>
</dbReference>
<dbReference type="PRINTS" id="PR00463">
    <property type="entry name" value="EP450I"/>
</dbReference>
<evidence type="ECO:0000256" key="3">
    <source>
        <dbReference type="ARBA" id="ARBA00022723"/>
    </source>
</evidence>
<evidence type="ECO:0000256" key="7">
    <source>
        <dbReference type="PIRSR" id="PIRSR602401-1"/>
    </source>
</evidence>
<dbReference type="WBParaSite" id="BXY_0111600.1">
    <property type="protein sequence ID" value="BXY_0111600.1"/>
    <property type="gene ID" value="BXY_0111600"/>
</dbReference>
<proteinExistence type="evidence at transcript level"/>
<reference evidence="9" key="2">
    <citation type="submission" date="2017-01" db="EMBL/GenBank/DDBJ databases">
        <title>The detoxification of CYP450 from pine wood nematode (Bursaphelenchus xylophilus) during the pathogenic process.</title>
        <authorList>
            <person name="Wang X."/>
            <person name="Li Y.X."/>
            <person name="Zhang X.Y."/>
        </authorList>
    </citation>
    <scope>NUCLEOTIDE SEQUENCE</scope>
</reference>
<dbReference type="EMBL" id="CAJFDI010000006">
    <property type="protein sequence ID" value="CAD5235203.1"/>
    <property type="molecule type" value="Genomic_DNA"/>
</dbReference>
<dbReference type="EMBL" id="KY489961">
    <property type="protein sequence ID" value="ATI94125.1"/>
    <property type="molecule type" value="mRNA"/>
</dbReference>
<dbReference type="InterPro" id="IPR050182">
    <property type="entry name" value="Cytochrome_P450_fam2"/>
</dbReference>
<sequence>MWPEVILGLFAVFWAYHLWWKRRNLPPGPTPLPIFGNFFQFKKFPSPEAAYAAWRKQYGDTFTFWQGERPVVTLCNYDHMVEYFHKQGDKFDDRPQDGEFWKYVKKYHGGIANINGDLWRTQRRFALQTLREFGLGKDSMERRVLAECDDLLRNLEEDDARGIKEHPITFEVDRAIGSVINSLLFGYRYNKDNMHEFEDLKHRAHVFMQILGYPAVVFARLQPNFYENVPYVGKYLKKAKESGLHLVDFFVTRIEEHMKDLENEDLETFEATDLVAAFLKEKARVEKLNQPHYFTLEQLNGFCFDIWIAGQDTTSNTIGWGLAYLIDNPEVQRKVHEELDRVIGSERMVTVADRPNLNYLQAVCFETHRISNLLPSNLIHATSEDVVVEGYSLPKATAIVPMISVLLYDEEVFPEPRKFIPERFIDSDGKVQKKKELLPFSIGRRICLGENLARMEVFLVLANIMNRFRLLPTDEKLNFARNHSLTSHITDYKCRIEPRFR</sequence>
<reference evidence="13" key="1">
    <citation type="submission" date="2016-11" db="UniProtKB">
        <authorList>
            <consortium name="WormBaseParasite"/>
        </authorList>
    </citation>
    <scope>IDENTIFICATION</scope>
</reference>
<dbReference type="PRINTS" id="PR00385">
    <property type="entry name" value="P450"/>
</dbReference>
<gene>
    <name evidence="9" type="primary">CYP45033C1</name>
    <name evidence="10" type="ORF">BXYJ_LOCUS15294</name>
</gene>
<dbReference type="EMBL" id="CAJFCV020000006">
    <property type="protein sequence ID" value="CAG9131431.1"/>
    <property type="molecule type" value="Genomic_DNA"/>
</dbReference>
<accession>A0A1I7RK83</accession>
<dbReference type="PANTHER" id="PTHR24300">
    <property type="entry name" value="CYTOCHROME P450 508A4-RELATED"/>
    <property type="match status" value="1"/>
</dbReference>
<evidence type="ECO:0000256" key="1">
    <source>
        <dbReference type="ARBA" id="ARBA00001971"/>
    </source>
</evidence>
<keyword evidence="3 7" id="KW-0479">Metal-binding</keyword>
<dbReference type="OrthoDB" id="1055148at2759"/>
<evidence type="ECO:0000313" key="11">
    <source>
        <dbReference type="Proteomes" id="UP000095284"/>
    </source>
</evidence>
<evidence type="ECO:0000256" key="2">
    <source>
        <dbReference type="ARBA" id="ARBA00010617"/>
    </source>
</evidence>
<dbReference type="GO" id="GO:0005737">
    <property type="term" value="C:cytoplasm"/>
    <property type="evidence" value="ECO:0007669"/>
    <property type="project" value="TreeGrafter"/>
</dbReference>
<dbReference type="PANTHER" id="PTHR24300:SF375">
    <property type="entry name" value="CYTOCHROME P450 FAMILY"/>
    <property type="match status" value="1"/>
</dbReference>
<dbReference type="Proteomes" id="UP000659654">
    <property type="component" value="Unassembled WGS sequence"/>
</dbReference>
<evidence type="ECO:0000313" key="9">
    <source>
        <dbReference type="EMBL" id="ATI94125.1"/>
    </source>
</evidence>
<dbReference type="GO" id="GO:0016712">
    <property type="term" value="F:oxidoreductase activity, acting on paired donors, with incorporation or reduction of molecular oxygen, reduced flavin or flavoprotein as one donor, and incorporation of one atom of oxygen"/>
    <property type="evidence" value="ECO:0007669"/>
    <property type="project" value="TreeGrafter"/>
</dbReference>
<dbReference type="eggNOG" id="KOG0156">
    <property type="taxonomic scope" value="Eukaryota"/>
</dbReference>
<evidence type="ECO:0000313" key="12">
    <source>
        <dbReference type="Proteomes" id="UP000659654"/>
    </source>
</evidence>
<evidence type="ECO:0000256" key="6">
    <source>
        <dbReference type="ARBA" id="ARBA00023033"/>
    </source>
</evidence>
<comment type="similarity">
    <text evidence="2 8">Belongs to the cytochrome P450 family.</text>
</comment>
<dbReference type="SMR" id="A0A1I7RK83"/>
<dbReference type="CDD" id="cd20617">
    <property type="entry name" value="CYP1_2-like"/>
    <property type="match status" value="1"/>
</dbReference>
<dbReference type="GO" id="GO:0006082">
    <property type="term" value="P:organic acid metabolic process"/>
    <property type="evidence" value="ECO:0007669"/>
    <property type="project" value="TreeGrafter"/>
</dbReference>
<reference evidence="10" key="3">
    <citation type="submission" date="2020-09" db="EMBL/GenBank/DDBJ databases">
        <authorList>
            <person name="Kikuchi T."/>
        </authorList>
    </citation>
    <scope>NUCLEOTIDE SEQUENCE</scope>
    <source>
        <strain evidence="10">Ka4C1</strain>
    </source>
</reference>
<dbReference type="InterPro" id="IPR036396">
    <property type="entry name" value="Cyt_P450_sf"/>
</dbReference>
<keyword evidence="4 8" id="KW-0560">Oxidoreductase</keyword>
<keyword evidence="12" id="KW-1185">Reference proteome</keyword>
<dbReference type="GO" id="GO:0020037">
    <property type="term" value="F:heme binding"/>
    <property type="evidence" value="ECO:0007669"/>
    <property type="project" value="InterPro"/>
</dbReference>